<dbReference type="HOGENOM" id="CLU_038394_0_0_1"/>
<evidence type="ECO:0000256" key="3">
    <source>
        <dbReference type="ARBA" id="ARBA00022723"/>
    </source>
</evidence>
<accession>A0A0C3DD16</accession>
<dbReference type="Gene3D" id="3.30.420.10">
    <property type="entry name" value="Ribonuclease H-like superfamily/Ribonuclease H"/>
    <property type="match status" value="1"/>
</dbReference>
<dbReference type="SMART" id="SM00474">
    <property type="entry name" value="35EXOc"/>
    <property type="match status" value="1"/>
</dbReference>
<evidence type="ECO:0000256" key="7">
    <source>
        <dbReference type="ARBA" id="ARBA00023242"/>
    </source>
</evidence>
<feature type="region of interest" description="Disordered" evidence="10">
    <location>
        <begin position="427"/>
        <end position="451"/>
    </location>
</feature>
<evidence type="ECO:0000256" key="8">
    <source>
        <dbReference type="ARBA" id="ARBA00040531"/>
    </source>
</evidence>
<reference evidence="12 13" key="1">
    <citation type="submission" date="2014-04" db="EMBL/GenBank/DDBJ databases">
        <authorList>
            <consortium name="DOE Joint Genome Institute"/>
            <person name="Kuo A."/>
            <person name="Kohler A."/>
            <person name="Nagy L.G."/>
            <person name="Floudas D."/>
            <person name="Copeland A."/>
            <person name="Barry K.W."/>
            <person name="Cichocki N."/>
            <person name="Veneault-Fourrey C."/>
            <person name="LaButti K."/>
            <person name="Lindquist E.A."/>
            <person name="Lipzen A."/>
            <person name="Lundell T."/>
            <person name="Morin E."/>
            <person name="Murat C."/>
            <person name="Sun H."/>
            <person name="Tunlid A."/>
            <person name="Henrissat B."/>
            <person name="Grigoriev I.V."/>
            <person name="Hibbett D.S."/>
            <person name="Martin F."/>
            <person name="Nordberg H.P."/>
            <person name="Cantor M.N."/>
            <person name="Hua S.X."/>
        </authorList>
    </citation>
    <scope>NUCLEOTIDE SEQUENCE [LARGE SCALE GENOMIC DNA]</scope>
    <source>
        <strain evidence="12 13">Foug A</strain>
    </source>
</reference>
<proteinExistence type="predicted"/>
<dbReference type="InterPro" id="IPR012337">
    <property type="entry name" value="RNaseH-like_sf"/>
</dbReference>
<keyword evidence="7" id="KW-0539">Nucleus</keyword>
<dbReference type="PANTHER" id="PTHR13620">
    <property type="entry name" value="3-5 EXONUCLEASE"/>
    <property type="match status" value="1"/>
</dbReference>
<dbReference type="OrthoDB" id="1920326at2759"/>
<evidence type="ECO:0000313" key="13">
    <source>
        <dbReference type="Proteomes" id="UP000053989"/>
    </source>
</evidence>
<feature type="domain" description="3'-5' exonuclease" evidence="11">
    <location>
        <begin position="224"/>
        <end position="405"/>
    </location>
</feature>
<evidence type="ECO:0000256" key="4">
    <source>
        <dbReference type="ARBA" id="ARBA00022801"/>
    </source>
</evidence>
<evidence type="ECO:0000256" key="5">
    <source>
        <dbReference type="ARBA" id="ARBA00022839"/>
    </source>
</evidence>
<dbReference type="CDD" id="cd06141">
    <property type="entry name" value="WRN_exo"/>
    <property type="match status" value="1"/>
</dbReference>
<keyword evidence="6" id="KW-0460">Magnesium</keyword>
<dbReference type="GO" id="GO:0046872">
    <property type="term" value="F:metal ion binding"/>
    <property type="evidence" value="ECO:0007669"/>
    <property type="project" value="UniProtKB-KW"/>
</dbReference>
<feature type="region of interest" description="Disordered" evidence="10">
    <location>
        <begin position="187"/>
        <end position="208"/>
    </location>
</feature>
<evidence type="ECO:0000256" key="10">
    <source>
        <dbReference type="SAM" id="MobiDB-lite"/>
    </source>
</evidence>
<keyword evidence="5" id="KW-0269">Exonuclease</keyword>
<dbReference type="Pfam" id="PF01612">
    <property type="entry name" value="DNA_pol_A_exo1"/>
    <property type="match status" value="1"/>
</dbReference>
<reference evidence="13" key="2">
    <citation type="submission" date="2015-01" db="EMBL/GenBank/DDBJ databases">
        <title>Evolutionary Origins and Diversification of the Mycorrhizal Mutualists.</title>
        <authorList>
            <consortium name="DOE Joint Genome Institute"/>
            <consortium name="Mycorrhizal Genomics Consortium"/>
            <person name="Kohler A."/>
            <person name="Kuo A."/>
            <person name="Nagy L.G."/>
            <person name="Floudas D."/>
            <person name="Copeland A."/>
            <person name="Barry K.W."/>
            <person name="Cichocki N."/>
            <person name="Veneault-Fourrey C."/>
            <person name="LaButti K."/>
            <person name="Lindquist E.A."/>
            <person name="Lipzen A."/>
            <person name="Lundell T."/>
            <person name="Morin E."/>
            <person name="Murat C."/>
            <person name="Riley R."/>
            <person name="Ohm R."/>
            <person name="Sun H."/>
            <person name="Tunlid A."/>
            <person name="Henrissat B."/>
            <person name="Grigoriev I.V."/>
            <person name="Hibbett D.S."/>
            <person name="Martin F."/>
        </authorList>
    </citation>
    <scope>NUCLEOTIDE SEQUENCE [LARGE SCALE GENOMIC DNA]</scope>
    <source>
        <strain evidence="13">Foug A</strain>
    </source>
</reference>
<dbReference type="SUPFAM" id="SSF53098">
    <property type="entry name" value="Ribonuclease H-like"/>
    <property type="match status" value="1"/>
</dbReference>
<dbReference type="InParanoid" id="A0A0C3DD16"/>
<evidence type="ECO:0000256" key="9">
    <source>
        <dbReference type="ARBA" id="ARBA00042761"/>
    </source>
</evidence>
<dbReference type="InterPro" id="IPR036397">
    <property type="entry name" value="RNaseH_sf"/>
</dbReference>
<sequence>MKVTTQGDGDSDWSIEIYEGICLPNANNTLPKESKKRRRAKGNGRSLQDTSTRRLHPFFRPYTTQTVAQAQPSVPLSTEKASLTVQEREAQVNIARGTCEDLAVHSPECWDSNIIVKGNHENNRRPKPPPSRVFKLAAGVNPKTIRSKNVATSIGRTKPQSRVDRELGVAPFAFGASERKQACRSSAAKPILSTSARDSSSSRLSNMTRGSTTPIYNYMEYREPPVAVVYTQCEDEADTLVQSLAGPLGFDLEWRVMWQAGAPERRTALVQLCDTRTILLIQVSSMKRFPKKVLEVLESPNVVKTGANIRNDGEKLYRDFGIRARGLVELGALATKADAKFSSIYNRQVVSLAKMASLYLGKTLVKDSVRTSNWEAPLTPKMIQYAANDCHCALMVFNAILEIADKDGAKISALSCSCEINPSTVKRGESEGYTAAPPGKTRSIGSSDPGPLSPQDYCIPEPISPQYLRAYKMWYERKTPLDRMCMDLKTGGRVEPLKASTVISYVVGALQADELLPFDLQELRELIQMDATSWQRHRQWMQEREGCLFAI</sequence>
<feature type="compositionally biased region" description="Low complexity" evidence="10">
    <location>
        <begin position="193"/>
        <end position="208"/>
    </location>
</feature>
<name>A0A0C3DD16_9AGAM</name>
<gene>
    <name evidence="12" type="ORF">SCLCIDRAFT_1222160</name>
</gene>
<dbReference type="GO" id="GO:0003676">
    <property type="term" value="F:nucleic acid binding"/>
    <property type="evidence" value="ECO:0007669"/>
    <property type="project" value="InterPro"/>
</dbReference>
<evidence type="ECO:0000313" key="12">
    <source>
        <dbReference type="EMBL" id="KIM54289.1"/>
    </source>
</evidence>
<keyword evidence="13" id="KW-1185">Reference proteome</keyword>
<dbReference type="GO" id="GO:0008408">
    <property type="term" value="F:3'-5' exonuclease activity"/>
    <property type="evidence" value="ECO:0007669"/>
    <property type="project" value="InterPro"/>
</dbReference>
<dbReference type="Proteomes" id="UP000053989">
    <property type="component" value="Unassembled WGS sequence"/>
</dbReference>
<comment type="subcellular location">
    <subcellularLocation>
        <location evidence="1">Nucleus</location>
    </subcellularLocation>
</comment>
<feature type="region of interest" description="Disordered" evidence="10">
    <location>
        <begin position="26"/>
        <end position="51"/>
    </location>
</feature>
<dbReference type="InterPro" id="IPR002562">
    <property type="entry name" value="3'-5'_exonuclease_dom"/>
</dbReference>
<dbReference type="InterPro" id="IPR051132">
    <property type="entry name" value="3-5_Exonuclease_domain"/>
</dbReference>
<keyword evidence="3" id="KW-0479">Metal-binding</keyword>
<evidence type="ECO:0000259" key="11">
    <source>
        <dbReference type="SMART" id="SM00474"/>
    </source>
</evidence>
<evidence type="ECO:0000256" key="1">
    <source>
        <dbReference type="ARBA" id="ARBA00004123"/>
    </source>
</evidence>
<protein>
    <recommendedName>
        <fullName evidence="8">3'-5' exonuclease</fullName>
    </recommendedName>
    <alternativeName>
        <fullName evidence="9">Werner Syndrome-like exonuclease</fullName>
    </alternativeName>
</protein>
<organism evidence="12 13">
    <name type="scientific">Scleroderma citrinum Foug A</name>
    <dbReference type="NCBI Taxonomy" id="1036808"/>
    <lineage>
        <taxon>Eukaryota</taxon>
        <taxon>Fungi</taxon>
        <taxon>Dikarya</taxon>
        <taxon>Basidiomycota</taxon>
        <taxon>Agaricomycotina</taxon>
        <taxon>Agaricomycetes</taxon>
        <taxon>Agaricomycetidae</taxon>
        <taxon>Boletales</taxon>
        <taxon>Sclerodermatineae</taxon>
        <taxon>Sclerodermataceae</taxon>
        <taxon>Scleroderma</taxon>
    </lineage>
</organism>
<keyword evidence="2" id="KW-0540">Nuclease</keyword>
<dbReference type="STRING" id="1036808.A0A0C3DD16"/>
<dbReference type="EMBL" id="KN822158">
    <property type="protein sequence ID" value="KIM54289.1"/>
    <property type="molecule type" value="Genomic_DNA"/>
</dbReference>
<dbReference type="GO" id="GO:0006139">
    <property type="term" value="P:nucleobase-containing compound metabolic process"/>
    <property type="evidence" value="ECO:0007669"/>
    <property type="project" value="InterPro"/>
</dbReference>
<evidence type="ECO:0000256" key="6">
    <source>
        <dbReference type="ARBA" id="ARBA00022842"/>
    </source>
</evidence>
<evidence type="ECO:0000256" key="2">
    <source>
        <dbReference type="ARBA" id="ARBA00022722"/>
    </source>
</evidence>
<dbReference type="PANTHER" id="PTHR13620:SF109">
    <property type="entry name" value="3'-5' EXONUCLEASE"/>
    <property type="match status" value="1"/>
</dbReference>
<dbReference type="AlphaFoldDB" id="A0A0C3DD16"/>
<keyword evidence="4" id="KW-0378">Hydrolase</keyword>
<dbReference type="GO" id="GO:0005634">
    <property type="term" value="C:nucleus"/>
    <property type="evidence" value="ECO:0007669"/>
    <property type="project" value="UniProtKB-SubCell"/>
</dbReference>